<evidence type="ECO:0000313" key="1">
    <source>
        <dbReference type="EMBL" id="OIQ63550.1"/>
    </source>
</evidence>
<reference evidence="1" key="1">
    <citation type="submission" date="2016-10" db="EMBL/GenBank/DDBJ databases">
        <title>Sequence of Gallionella enrichment culture.</title>
        <authorList>
            <person name="Poehlein A."/>
            <person name="Muehling M."/>
            <person name="Daniel R."/>
        </authorList>
    </citation>
    <scope>NUCLEOTIDE SEQUENCE</scope>
</reference>
<name>A0A1J5NXN7_9ZZZZ</name>
<sequence>MSAALPPAARIERAISIDHVSISFAVYPTTVGFPVVPLDAWIRTIRSIGTANIPYGE</sequence>
<comment type="caution">
    <text evidence="1">The sequence shown here is derived from an EMBL/GenBank/DDBJ whole genome shotgun (WGS) entry which is preliminary data.</text>
</comment>
<gene>
    <name evidence="1" type="ORF">GALL_549090</name>
</gene>
<organism evidence="1">
    <name type="scientific">mine drainage metagenome</name>
    <dbReference type="NCBI Taxonomy" id="410659"/>
    <lineage>
        <taxon>unclassified sequences</taxon>
        <taxon>metagenomes</taxon>
        <taxon>ecological metagenomes</taxon>
    </lineage>
</organism>
<dbReference type="EMBL" id="MLJW01008908">
    <property type="protein sequence ID" value="OIQ63550.1"/>
    <property type="molecule type" value="Genomic_DNA"/>
</dbReference>
<accession>A0A1J5NXN7</accession>
<dbReference type="AlphaFoldDB" id="A0A1J5NXN7"/>
<proteinExistence type="predicted"/>
<protein>
    <submittedName>
        <fullName evidence="1">Uncharacterized protein</fullName>
    </submittedName>
</protein>